<comment type="caution">
    <text evidence="2">The sequence shown here is derived from an EMBL/GenBank/DDBJ whole genome shotgun (WGS) entry which is preliminary data.</text>
</comment>
<evidence type="ECO:0000313" key="3">
    <source>
        <dbReference type="Proteomes" id="UP001432027"/>
    </source>
</evidence>
<dbReference type="EMBL" id="BTSX01000003">
    <property type="protein sequence ID" value="GMS87838.1"/>
    <property type="molecule type" value="Genomic_DNA"/>
</dbReference>
<proteinExistence type="predicted"/>
<dbReference type="Proteomes" id="UP001432027">
    <property type="component" value="Unassembled WGS sequence"/>
</dbReference>
<name>A0AAV5T4S7_9BILA</name>
<gene>
    <name evidence="2" type="ORF">PENTCL1PPCAC_10013</name>
</gene>
<evidence type="ECO:0000313" key="2">
    <source>
        <dbReference type="EMBL" id="GMS87838.1"/>
    </source>
</evidence>
<dbReference type="SUPFAM" id="SSF109993">
    <property type="entry name" value="VPS9 domain"/>
    <property type="match status" value="1"/>
</dbReference>
<feature type="non-terminal residue" evidence="2">
    <location>
        <position position="1"/>
    </location>
</feature>
<feature type="domain" description="VPS9" evidence="1">
    <location>
        <begin position="1"/>
        <end position="63"/>
    </location>
</feature>
<dbReference type="Gene3D" id="1.20.1050.80">
    <property type="entry name" value="VPS9 domain"/>
    <property type="match status" value="1"/>
</dbReference>
<organism evidence="2 3">
    <name type="scientific">Pristionchus entomophagus</name>
    <dbReference type="NCBI Taxonomy" id="358040"/>
    <lineage>
        <taxon>Eukaryota</taxon>
        <taxon>Metazoa</taxon>
        <taxon>Ecdysozoa</taxon>
        <taxon>Nematoda</taxon>
        <taxon>Chromadorea</taxon>
        <taxon>Rhabditida</taxon>
        <taxon>Rhabditina</taxon>
        <taxon>Diplogasteromorpha</taxon>
        <taxon>Diplogasteroidea</taxon>
        <taxon>Neodiplogasteridae</taxon>
        <taxon>Pristionchus</taxon>
    </lineage>
</organism>
<protein>
    <recommendedName>
        <fullName evidence="1">VPS9 domain-containing protein</fullName>
    </recommendedName>
</protein>
<dbReference type="AlphaFoldDB" id="A0AAV5T4S7"/>
<evidence type="ECO:0000259" key="1">
    <source>
        <dbReference type="PROSITE" id="PS51205"/>
    </source>
</evidence>
<feature type="non-terminal residue" evidence="2">
    <location>
        <position position="87"/>
    </location>
</feature>
<dbReference type="PROSITE" id="PS51205">
    <property type="entry name" value="VPS9"/>
    <property type="match status" value="1"/>
</dbReference>
<sequence>KFYNALICVALALQNHYLFIFQVRFISRFAHPSRTMVENPAYFLTNVSGALQIIIANYHESLKMSRDEFEAYTSGELAPPLNKGSCG</sequence>
<keyword evidence="3" id="KW-1185">Reference proteome</keyword>
<accession>A0AAV5T4S7</accession>
<dbReference type="InterPro" id="IPR037191">
    <property type="entry name" value="VPS9_dom_sf"/>
</dbReference>
<dbReference type="InterPro" id="IPR003123">
    <property type="entry name" value="VPS9"/>
</dbReference>
<reference evidence="2" key="1">
    <citation type="submission" date="2023-10" db="EMBL/GenBank/DDBJ databases">
        <title>Genome assembly of Pristionchus species.</title>
        <authorList>
            <person name="Yoshida K."/>
            <person name="Sommer R.J."/>
        </authorList>
    </citation>
    <scope>NUCLEOTIDE SEQUENCE</scope>
    <source>
        <strain evidence="2">RS0144</strain>
    </source>
</reference>